<dbReference type="EMBL" id="MCFL01000022">
    <property type="protein sequence ID" value="ORZ35531.1"/>
    <property type="molecule type" value="Genomic_DNA"/>
</dbReference>
<protein>
    <submittedName>
        <fullName evidence="1">Uncharacterized protein</fullName>
    </submittedName>
</protein>
<name>A0A1Y2HNZ5_9FUNG</name>
<dbReference type="AlphaFoldDB" id="A0A1Y2HNZ5"/>
<organism evidence="1 2">
    <name type="scientific">Catenaria anguillulae PL171</name>
    <dbReference type="NCBI Taxonomy" id="765915"/>
    <lineage>
        <taxon>Eukaryota</taxon>
        <taxon>Fungi</taxon>
        <taxon>Fungi incertae sedis</taxon>
        <taxon>Blastocladiomycota</taxon>
        <taxon>Blastocladiomycetes</taxon>
        <taxon>Blastocladiales</taxon>
        <taxon>Catenariaceae</taxon>
        <taxon>Catenaria</taxon>
    </lineage>
</organism>
<reference evidence="1 2" key="1">
    <citation type="submission" date="2016-07" db="EMBL/GenBank/DDBJ databases">
        <title>Pervasive Adenine N6-methylation of Active Genes in Fungi.</title>
        <authorList>
            <consortium name="DOE Joint Genome Institute"/>
            <person name="Mondo S.J."/>
            <person name="Dannebaum R.O."/>
            <person name="Kuo R.C."/>
            <person name="Labutti K."/>
            <person name="Haridas S."/>
            <person name="Kuo A."/>
            <person name="Salamov A."/>
            <person name="Ahrendt S.R."/>
            <person name="Lipzen A."/>
            <person name="Sullivan W."/>
            <person name="Andreopoulos W.B."/>
            <person name="Clum A."/>
            <person name="Lindquist E."/>
            <person name="Daum C."/>
            <person name="Ramamoorthy G.K."/>
            <person name="Gryganskyi A."/>
            <person name="Culley D."/>
            <person name="Magnuson J.K."/>
            <person name="James T.Y."/>
            <person name="O'Malley M.A."/>
            <person name="Stajich J.E."/>
            <person name="Spatafora J.W."/>
            <person name="Visel A."/>
            <person name="Grigoriev I.V."/>
        </authorList>
    </citation>
    <scope>NUCLEOTIDE SEQUENCE [LARGE SCALE GENOMIC DNA]</scope>
    <source>
        <strain evidence="1 2">PL171</strain>
    </source>
</reference>
<evidence type="ECO:0000313" key="2">
    <source>
        <dbReference type="Proteomes" id="UP000193411"/>
    </source>
</evidence>
<sequence length="728" mass="81585">MNSTQYQTIIADLAEQELDKRGARGRDDFAVTQVVPMPAPVRAPTTPTTNHGIVTFEIKSKSHPDASPSRSARLVLLGSTSQHAGCLARDVQVSIRYLSRPLPLQSKHLGRLNEIGRFVPELTVENLVDEGSVQISRSQVEGLIRFLINVGPCLGARNKECIDLLRERNLTTINDQRSNDQSVLASIDNILVKMLPAVIERLRAPKPTPLKVSKPTQSATKSSMDEYVNFLHQVTCLAAQIKPSLCRQLDAINPKLSQFLRAHPFLLSVLNFTNRHAHSKGNGQGLEIPDDIKTFALFIHSRSAKAYQALRTFIPTLPTERTLATERLKMAQTSGLDPLDDPRFKDTLLERLFSGKDKDKLTALQRTLFMYLDEVTLTATLLMKRNGEVLGFADSDAAIMAQDNPDSSHLLRWGSRSWAIRTLKMWGLRVIIVSSDGGSVNKSAFCKHLGFPHARFHWIPDFTHVFKNLRNNLHNRGRILIPCYYPPSRYYDKLGYGYADWEIVEVYVTYLLDGRSKMNVGLAVGIFNSDFVRTMRDFFFSAENRSEYPFLPKDVEATCHYIGLCAQFYELFTVRRPVDAERLTALAAIKDAFTTWSAHHDVRVEHARTELTALKDMAAAQGRASSTGAGTSKKGAAVPDQDAQLKNMIEEQEAHVKDVENEWISNETAGDIVTCIAVATEVTKSLFREFPDIKGHLYLRMFGTNCVEALFSTCRQLSGDNEQVESQT</sequence>
<gene>
    <name evidence="1" type="ORF">BCR44DRAFT_1499714</name>
</gene>
<dbReference type="Proteomes" id="UP000193411">
    <property type="component" value="Unassembled WGS sequence"/>
</dbReference>
<proteinExistence type="predicted"/>
<evidence type="ECO:0000313" key="1">
    <source>
        <dbReference type="EMBL" id="ORZ35531.1"/>
    </source>
</evidence>
<keyword evidence="2" id="KW-1185">Reference proteome</keyword>
<accession>A0A1Y2HNZ5</accession>
<comment type="caution">
    <text evidence="1">The sequence shown here is derived from an EMBL/GenBank/DDBJ whole genome shotgun (WGS) entry which is preliminary data.</text>
</comment>